<feature type="compositionally biased region" description="Basic residues" evidence="1">
    <location>
        <begin position="7"/>
        <end position="20"/>
    </location>
</feature>
<dbReference type="Proteomes" id="UP000180194">
    <property type="component" value="Unassembled WGS sequence"/>
</dbReference>
<feature type="region of interest" description="Disordered" evidence="1">
    <location>
        <begin position="1"/>
        <end position="39"/>
    </location>
</feature>
<gene>
    <name evidence="2" type="ORF">BBV17_29265</name>
</gene>
<comment type="caution">
    <text evidence="2">The sequence shown here is derived from an EMBL/GenBank/DDBJ whole genome shotgun (WGS) entry which is preliminary data.</text>
</comment>
<organism evidence="2 3">
    <name type="scientific">Cytobacillus oceanisediminis</name>
    <dbReference type="NCBI Taxonomy" id="665099"/>
    <lineage>
        <taxon>Bacteria</taxon>
        <taxon>Bacillati</taxon>
        <taxon>Bacillota</taxon>
        <taxon>Bacilli</taxon>
        <taxon>Bacillales</taxon>
        <taxon>Bacillaceae</taxon>
        <taxon>Cytobacillus</taxon>
    </lineage>
</organism>
<sequence>MIASRIAHSRKKVKKYRGRAGRMVTPSGETSAINNGGKKLTKVAPGDSFSGVNEMNKKVLELLNNQ</sequence>
<evidence type="ECO:0000313" key="3">
    <source>
        <dbReference type="Proteomes" id="UP000180194"/>
    </source>
</evidence>
<dbReference type="EMBL" id="MBRJ01000066">
    <property type="protein sequence ID" value="OHX40549.1"/>
    <property type="molecule type" value="Genomic_DNA"/>
</dbReference>
<evidence type="ECO:0000256" key="1">
    <source>
        <dbReference type="SAM" id="MobiDB-lite"/>
    </source>
</evidence>
<name>A0ABX3CK37_9BACI</name>
<accession>A0ABX3CK37</accession>
<dbReference type="RefSeq" id="WP_071160098.1">
    <property type="nucleotide sequence ID" value="NZ_MBRJ01000066.1"/>
</dbReference>
<evidence type="ECO:0000313" key="2">
    <source>
        <dbReference type="EMBL" id="OHX40549.1"/>
    </source>
</evidence>
<proteinExistence type="predicted"/>
<keyword evidence="3" id="KW-1185">Reference proteome</keyword>
<protein>
    <submittedName>
        <fullName evidence="2">Uncharacterized protein</fullName>
    </submittedName>
</protein>
<reference evidence="2 3" key="1">
    <citation type="submission" date="2016-07" db="EMBL/GenBank/DDBJ databases">
        <title>Bacillus oceanisediminis whole genome.</title>
        <authorList>
            <person name="Pal Y."/>
            <person name="Verma A."/>
            <person name="Mual P."/>
            <person name="Srinivasan K."/>
        </authorList>
    </citation>
    <scope>NUCLEOTIDE SEQUENCE [LARGE SCALE GENOMIC DNA]</scope>
    <source>
        <strain evidence="2 3">Bhandara28</strain>
    </source>
</reference>